<keyword evidence="2" id="KW-1185">Reference proteome</keyword>
<accession>A0A8J6QH55</accession>
<gene>
    <name evidence="1" type="ORF">IC617_08575</name>
</gene>
<dbReference type="AlphaFoldDB" id="A0A8J6QH55"/>
<protein>
    <submittedName>
        <fullName evidence="1">Uncharacterized protein</fullName>
    </submittedName>
</protein>
<dbReference type="EMBL" id="JACXAF010000009">
    <property type="protein sequence ID" value="MBD1389480.1"/>
    <property type="molecule type" value="Genomic_DNA"/>
</dbReference>
<organism evidence="1 2">
    <name type="scientific">Neiella litorisoli</name>
    <dbReference type="NCBI Taxonomy" id="2771431"/>
    <lineage>
        <taxon>Bacteria</taxon>
        <taxon>Pseudomonadati</taxon>
        <taxon>Pseudomonadota</taxon>
        <taxon>Gammaproteobacteria</taxon>
        <taxon>Alteromonadales</taxon>
        <taxon>Echinimonadaceae</taxon>
        <taxon>Neiella</taxon>
    </lineage>
</organism>
<name>A0A8J6QH55_9GAMM</name>
<evidence type="ECO:0000313" key="1">
    <source>
        <dbReference type="EMBL" id="MBD1389480.1"/>
    </source>
</evidence>
<comment type="caution">
    <text evidence="1">The sequence shown here is derived from an EMBL/GenBank/DDBJ whole genome shotgun (WGS) entry which is preliminary data.</text>
</comment>
<dbReference type="RefSeq" id="WP_191144586.1">
    <property type="nucleotide sequence ID" value="NZ_JACXAF010000009.1"/>
</dbReference>
<evidence type="ECO:0000313" key="2">
    <source>
        <dbReference type="Proteomes" id="UP000638014"/>
    </source>
</evidence>
<dbReference type="Proteomes" id="UP000638014">
    <property type="component" value="Unassembled WGS sequence"/>
</dbReference>
<reference evidence="1" key="1">
    <citation type="submission" date="2020-09" db="EMBL/GenBank/DDBJ databases">
        <title>A novel bacterium of genus Neiella, isolated from South China Sea.</title>
        <authorList>
            <person name="Huang H."/>
            <person name="Mo K."/>
            <person name="Hu Y."/>
        </authorList>
    </citation>
    <scope>NUCLEOTIDE SEQUENCE</scope>
    <source>
        <strain evidence="1">HB171785</strain>
    </source>
</reference>
<sequence>MNEHVNLLEQSGSEPNAITIDIKWDEDGNEDEGRYVVTLSGTPADEFAIDEEEFDRDVDAHAFAEEVSETTGIAITWGCAKPAWA</sequence>
<proteinExistence type="predicted"/>